<dbReference type="AlphaFoldDB" id="A0A0C4DLD0"/>
<evidence type="ECO:0000313" key="3">
    <source>
        <dbReference type="EnsemblFungi" id="MAPG_00572T0"/>
    </source>
</evidence>
<accession>A0A0C4DLD0</accession>
<evidence type="ECO:0008006" key="5">
    <source>
        <dbReference type="Google" id="ProtNLM"/>
    </source>
</evidence>
<organism evidence="3 4">
    <name type="scientific">Magnaporthiopsis poae (strain ATCC 64411 / 73-15)</name>
    <name type="common">Kentucky bluegrass fungus</name>
    <name type="synonym">Magnaporthe poae</name>
    <dbReference type="NCBI Taxonomy" id="644358"/>
    <lineage>
        <taxon>Eukaryota</taxon>
        <taxon>Fungi</taxon>
        <taxon>Dikarya</taxon>
        <taxon>Ascomycota</taxon>
        <taxon>Pezizomycotina</taxon>
        <taxon>Sordariomycetes</taxon>
        <taxon>Sordariomycetidae</taxon>
        <taxon>Magnaporthales</taxon>
        <taxon>Magnaporthaceae</taxon>
        <taxon>Magnaporthiopsis</taxon>
    </lineage>
</organism>
<dbReference type="EMBL" id="ADBL01000138">
    <property type="status" value="NOT_ANNOTATED_CDS"/>
    <property type="molecule type" value="Genomic_DNA"/>
</dbReference>
<dbReference type="EMBL" id="GL876966">
    <property type="protein sequence ID" value="KLU81483.1"/>
    <property type="molecule type" value="Genomic_DNA"/>
</dbReference>
<feature type="chain" id="PRO_5009385097" description="Secreted protein" evidence="1">
    <location>
        <begin position="17"/>
        <end position="70"/>
    </location>
</feature>
<dbReference type="Proteomes" id="UP000011715">
    <property type="component" value="Unassembled WGS sequence"/>
</dbReference>
<reference evidence="2" key="2">
    <citation type="submission" date="2010-05" db="EMBL/GenBank/DDBJ databases">
        <title>The Genome Sequence of Magnaporthe poae strain ATCC 64411.</title>
        <authorList>
            <consortium name="The Broad Institute Genome Sequencing Platform"/>
            <consortium name="Broad Institute Genome Sequencing Center for Infectious Disease"/>
            <person name="Ma L.-J."/>
            <person name="Dead R."/>
            <person name="Young S."/>
            <person name="Zeng Q."/>
            <person name="Koehrsen M."/>
            <person name="Alvarado L."/>
            <person name="Berlin A."/>
            <person name="Chapman S.B."/>
            <person name="Chen Z."/>
            <person name="Freedman E."/>
            <person name="Gellesch M."/>
            <person name="Goldberg J."/>
            <person name="Griggs A."/>
            <person name="Gujja S."/>
            <person name="Heilman E.R."/>
            <person name="Heiman D."/>
            <person name="Hepburn T."/>
            <person name="Howarth C."/>
            <person name="Jen D."/>
            <person name="Larson L."/>
            <person name="Mehta T."/>
            <person name="Neiman D."/>
            <person name="Pearson M."/>
            <person name="Roberts A."/>
            <person name="Saif S."/>
            <person name="Shea T."/>
            <person name="Shenoy N."/>
            <person name="Sisk P."/>
            <person name="Stolte C."/>
            <person name="Sykes S."/>
            <person name="Walk T."/>
            <person name="White J."/>
            <person name="Yandava C."/>
            <person name="Haas B."/>
            <person name="Nusbaum C."/>
            <person name="Birren B."/>
        </authorList>
    </citation>
    <scope>NUCLEOTIDE SEQUENCE</scope>
    <source>
        <strain evidence="2">ATCC 64411</strain>
    </source>
</reference>
<proteinExistence type="predicted"/>
<feature type="signal peptide" evidence="1">
    <location>
        <begin position="1"/>
        <end position="16"/>
    </location>
</feature>
<dbReference type="EnsemblFungi" id="MAPG_00572T0">
    <property type="protein sequence ID" value="MAPG_00572T0"/>
    <property type="gene ID" value="MAPG_00572"/>
</dbReference>
<reference evidence="3" key="4">
    <citation type="journal article" date="2015" name="G3 (Bethesda)">
        <title>Genome sequences of three phytopathogenic species of the Magnaporthaceae family of fungi.</title>
        <authorList>
            <person name="Okagaki L.H."/>
            <person name="Nunes C.C."/>
            <person name="Sailsbery J."/>
            <person name="Clay B."/>
            <person name="Brown D."/>
            <person name="John T."/>
            <person name="Oh Y."/>
            <person name="Young N."/>
            <person name="Fitzgerald M."/>
            <person name="Haas B.J."/>
            <person name="Zeng Q."/>
            <person name="Young S."/>
            <person name="Adiconis X."/>
            <person name="Fan L."/>
            <person name="Levin J.Z."/>
            <person name="Mitchell T.K."/>
            <person name="Okubara P.A."/>
            <person name="Farman M.L."/>
            <person name="Kohn L.M."/>
            <person name="Birren B."/>
            <person name="Ma L.-J."/>
            <person name="Dean R.A."/>
        </authorList>
    </citation>
    <scope>NUCLEOTIDE SEQUENCE</scope>
    <source>
        <strain evidence="3">ATCC 64411 / 73-15</strain>
    </source>
</reference>
<reference evidence="2" key="3">
    <citation type="submission" date="2011-03" db="EMBL/GenBank/DDBJ databases">
        <title>Annotation of Magnaporthe poae ATCC 64411.</title>
        <authorList>
            <person name="Ma L.-J."/>
            <person name="Dead R."/>
            <person name="Young S.K."/>
            <person name="Zeng Q."/>
            <person name="Gargeya S."/>
            <person name="Fitzgerald M."/>
            <person name="Haas B."/>
            <person name="Abouelleil A."/>
            <person name="Alvarado L."/>
            <person name="Arachchi H.M."/>
            <person name="Berlin A."/>
            <person name="Brown A."/>
            <person name="Chapman S.B."/>
            <person name="Chen Z."/>
            <person name="Dunbar C."/>
            <person name="Freedman E."/>
            <person name="Gearin G."/>
            <person name="Gellesch M."/>
            <person name="Goldberg J."/>
            <person name="Griggs A."/>
            <person name="Gujja S."/>
            <person name="Heiman D."/>
            <person name="Howarth C."/>
            <person name="Larson L."/>
            <person name="Lui A."/>
            <person name="MacDonald P.J.P."/>
            <person name="Mehta T."/>
            <person name="Montmayeur A."/>
            <person name="Murphy C."/>
            <person name="Neiman D."/>
            <person name="Pearson M."/>
            <person name="Priest M."/>
            <person name="Roberts A."/>
            <person name="Saif S."/>
            <person name="Shea T."/>
            <person name="Shenoy N."/>
            <person name="Sisk P."/>
            <person name="Stolte C."/>
            <person name="Sykes S."/>
            <person name="Yandava C."/>
            <person name="Wortman J."/>
            <person name="Nusbaum C."/>
            <person name="Birren B."/>
        </authorList>
    </citation>
    <scope>NUCLEOTIDE SEQUENCE</scope>
    <source>
        <strain evidence="2">ATCC 64411</strain>
    </source>
</reference>
<reference evidence="4" key="1">
    <citation type="submission" date="2010-05" db="EMBL/GenBank/DDBJ databases">
        <title>The genome sequence of Magnaporthe poae strain ATCC 64411.</title>
        <authorList>
            <person name="Ma L.-J."/>
            <person name="Dead R."/>
            <person name="Young S."/>
            <person name="Zeng Q."/>
            <person name="Koehrsen M."/>
            <person name="Alvarado L."/>
            <person name="Berlin A."/>
            <person name="Chapman S.B."/>
            <person name="Chen Z."/>
            <person name="Freedman E."/>
            <person name="Gellesch M."/>
            <person name="Goldberg J."/>
            <person name="Griggs A."/>
            <person name="Gujja S."/>
            <person name="Heilman E.R."/>
            <person name="Heiman D."/>
            <person name="Hepburn T."/>
            <person name="Howarth C."/>
            <person name="Jen D."/>
            <person name="Larson L."/>
            <person name="Mehta T."/>
            <person name="Neiman D."/>
            <person name="Pearson M."/>
            <person name="Roberts A."/>
            <person name="Saif S."/>
            <person name="Shea T."/>
            <person name="Shenoy N."/>
            <person name="Sisk P."/>
            <person name="Stolte C."/>
            <person name="Sykes S."/>
            <person name="Walk T."/>
            <person name="White J."/>
            <person name="Yandava C."/>
            <person name="Haas B."/>
            <person name="Nusbaum C."/>
            <person name="Birren B."/>
        </authorList>
    </citation>
    <scope>NUCLEOTIDE SEQUENCE [LARGE SCALE GENOMIC DNA]</scope>
    <source>
        <strain evidence="4">ATCC 64411 / 73-15</strain>
    </source>
</reference>
<evidence type="ECO:0000313" key="2">
    <source>
        <dbReference type="EMBL" id="KLU81483.1"/>
    </source>
</evidence>
<keyword evidence="1" id="KW-0732">Signal</keyword>
<name>A0A0C4DLD0_MAGP6</name>
<dbReference type="VEuPathDB" id="FungiDB:MAPG_00572"/>
<protein>
    <recommendedName>
        <fullName evidence="5">Secreted protein</fullName>
    </recommendedName>
</protein>
<gene>
    <name evidence="2" type="ORF">MAPG_00572</name>
</gene>
<sequence length="70" mass="7608">MINMAFLLLSCRVSRCCLSFGRRLRLSSRILGDGRVVVCNQPYAQTFRPAYAVPAASCDCGMHEPVQGGG</sequence>
<evidence type="ECO:0000256" key="1">
    <source>
        <dbReference type="SAM" id="SignalP"/>
    </source>
</evidence>
<evidence type="ECO:0000313" key="4">
    <source>
        <dbReference type="Proteomes" id="UP000011715"/>
    </source>
</evidence>
<keyword evidence="4" id="KW-1185">Reference proteome</keyword>
<reference evidence="3" key="5">
    <citation type="submission" date="2015-06" db="UniProtKB">
        <authorList>
            <consortium name="EnsemblFungi"/>
        </authorList>
    </citation>
    <scope>IDENTIFICATION</scope>
    <source>
        <strain evidence="3">ATCC 64411</strain>
    </source>
</reference>